<dbReference type="AlphaFoldDB" id="A0A0C1C5U7"/>
<dbReference type="Proteomes" id="UP000031307">
    <property type="component" value="Unassembled WGS sequence"/>
</dbReference>
<dbReference type="PATRIC" id="fig|83552.4.peg.2326"/>
<reference evidence="2 3" key="1">
    <citation type="journal article" date="2014" name="Mol. Biol. Evol.">
        <title>Massive expansion of Ubiquitination-related gene families within the Chlamydiae.</title>
        <authorList>
            <person name="Domman D."/>
            <person name="Collingro A."/>
            <person name="Lagkouvardos I."/>
            <person name="Gehre L."/>
            <person name="Weinmaier T."/>
            <person name="Rattei T."/>
            <person name="Subtil A."/>
            <person name="Horn M."/>
        </authorList>
    </citation>
    <scope>NUCLEOTIDE SEQUENCE [LARGE SCALE GENOMIC DNA]</scope>
    <source>
        <strain evidence="2 3">OEW1</strain>
    </source>
</reference>
<name>A0A0C1C5U7_9BACT</name>
<evidence type="ECO:0008006" key="4">
    <source>
        <dbReference type="Google" id="ProtNLM"/>
    </source>
</evidence>
<organism evidence="2 3">
    <name type="scientific">Parachlamydia acanthamoebae</name>
    <dbReference type="NCBI Taxonomy" id="83552"/>
    <lineage>
        <taxon>Bacteria</taxon>
        <taxon>Pseudomonadati</taxon>
        <taxon>Chlamydiota</taxon>
        <taxon>Chlamydiia</taxon>
        <taxon>Parachlamydiales</taxon>
        <taxon>Parachlamydiaceae</taxon>
        <taxon>Parachlamydia</taxon>
    </lineage>
</organism>
<dbReference type="InterPro" id="IPR029063">
    <property type="entry name" value="SAM-dependent_MTases_sf"/>
</dbReference>
<dbReference type="OMA" id="QHITRCK"/>
<dbReference type="EMBL" id="JSAM01000112">
    <property type="protein sequence ID" value="KIA76550.1"/>
    <property type="molecule type" value="Genomic_DNA"/>
</dbReference>
<proteinExistence type="predicted"/>
<sequence>MKAIIYGMIACLIPCFAFADYSVEALLNPYKDYLEQGTYVGEDWSAYKTIPKSRYETFKAAFEHFVANDGKVIVELGTSRSFTHGGHPGCNSSNPTYWTPQQPENWDWGAGFFTRMAATCLHHLQPQFHTVDLIPQHITRCKIMTYDFKDILTYHVASSEDYLKKCSFPDGIDLLYLDTGDMTPIEPTAELQLNEAKIIVQRNLIAKNGIILIDDVRNQTPRKYGDRSGLGKAKYSLPYLLDHGFEIVMDEYQVMLRKK</sequence>
<evidence type="ECO:0000313" key="3">
    <source>
        <dbReference type="Proteomes" id="UP000031307"/>
    </source>
</evidence>
<accession>A0A0C1C5U7</accession>
<comment type="caution">
    <text evidence="2">The sequence shown here is derived from an EMBL/GenBank/DDBJ whole genome shotgun (WGS) entry which is preliminary data.</text>
</comment>
<protein>
    <recommendedName>
        <fullName evidence="4">Methyltransferase</fullName>
    </recommendedName>
</protein>
<dbReference type="Gene3D" id="3.40.50.150">
    <property type="entry name" value="Vaccinia Virus protein VP39"/>
    <property type="match status" value="1"/>
</dbReference>
<keyword evidence="1" id="KW-0732">Signal</keyword>
<gene>
    <name evidence="2" type="ORF">DB43_AB00150</name>
</gene>
<dbReference type="RefSeq" id="WP_013924073.1">
    <property type="nucleotide sequence ID" value="NZ_JSAM01000112.1"/>
</dbReference>
<feature type="chain" id="PRO_5002128927" description="Methyltransferase" evidence="1">
    <location>
        <begin position="20"/>
        <end position="259"/>
    </location>
</feature>
<evidence type="ECO:0000256" key="1">
    <source>
        <dbReference type="SAM" id="SignalP"/>
    </source>
</evidence>
<feature type="signal peptide" evidence="1">
    <location>
        <begin position="1"/>
        <end position="19"/>
    </location>
</feature>
<evidence type="ECO:0000313" key="2">
    <source>
        <dbReference type="EMBL" id="KIA76550.1"/>
    </source>
</evidence>